<dbReference type="AlphaFoldDB" id="A0A495ILI5"/>
<evidence type="ECO:0000256" key="2">
    <source>
        <dbReference type="SAM" id="MobiDB-lite"/>
    </source>
</evidence>
<dbReference type="PANTHER" id="PTHR35174:SF3">
    <property type="entry name" value="BLL7171 PROTEIN"/>
    <property type="match status" value="1"/>
</dbReference>
<feature type="region of interest" description="Disordered" evidence="2">
    <location>
        <begin position="36"/>
        <end position="55"/>
    </location>
</feature>
<reference evidence="4 5" key="1">
    <citation type="submission" date="2018-10" db="EMBL/GenBank/DDBJ databases">
        <title>Sequencing the genomes of 1000 actinobacteria strains.</title>
        <authorList>
            <person name="Klenk H.-P."/>
        </authorList>
    </citation>
    <scope>NUCLEOTIDE SEQUENCE [LARGE SCALE GENOMIC DNA]</scope>
    <source>
        <strain evidence="4 5">DSM 17894</strain>
    </source>
</reference>
<dbReference type="EMBL" id="RBKS01000001">
    <property type="protein sequence ID" value="RKR76590.1"/>
    <property type="molecule type" value="Genomic_DNA"/>
</dbReference>
<comment type="similarity">
    <text evidence="1">Belongs to the YciI family.</text>
</comment>
<organism evidence="4 5">
    <name type="scientific">Frondihabitans australicus</name>
    <dbReference type="NCBI Taxonomy" id="386892"/>
    <lineage>
        <taxon>Bacteria</taxon>
        <taxon>Bacillati</taxon>
        <taxon>Actinomycetota</taxon>
        <taxon>Actinomycetes</taxon>
        <taxon>Micrococcales</taxon>
        <taxon>Microbacteriaceae</taxon>
        <taxon>Frondihabitans</taxon>
    </lineage>
</organism>
<dbReference type="OrthoDB" id="668782at2"/>
<dbReference type="InterPro" id="IPR011008">
    <property type="entry name" value="Dimeric_a/b-barrel"/>
</dbReference>
<proteinExistence type="inferred from homology"/>
<accession>A0A495ILI5</accession>
<evidence type="ECO:0000313" key="4">
    <source>
        <dbReference type="EMBL" id="RKR76590.1"/>
    </source>
</evidence>
<dbReference type="Gene3D" id="3.30.70.1060">
    <property type="entry name" value="Dimeric alpha+beta barrel"/>
    <property type="match status" value="1"/>
</dbReference>
<dbReference type="PANTHER" id="PTHR35174">
    <property type="entry name" value="BLL7171 PROTEIN-RELATED"/>
    <property type="match status" value="1"/>
</dbReference>
<name>A0A495ILI5_9MICO</name>
<protein>
    <recommendedName>
        <fullName evidence="3">YCII-related domain-containing protein</fullName>
    </recommendedName>
</protein>
<dbReference type="Proteomes" id="UP000280008">
    <property type="component" value="Unassembled WGS sequence"/>
</dbReference>
<dbReference type="SUPFAM" id="SSF54909">
    <property type="entry name" value="Dimeric alpha+beta barrel"/>
    <property type="match status" value="1"/>
</dbReference>
<comment type="caution">
    <text evidence="4">The sequence shown here is derived from an EMBL/GenBank/DDBJ whole genome shotgun (WGS) entry which is preliminary data.</text>
</comment>
<sequence>MRYMLFICDDPTAPEYDPAQDNIEEWIADLEKRGVHSDGDRLRPPAEAKTVRVRDGETVVTDGPFTESRETVAGFDLIDVETLDEALEIAAAHPMARFGRVEVRAFWPFEG</sequence>
<dbReference type="RefSeq" id="WP_121371546.1">
    <property type="nucleotide sequence ID" value="NZ_RBKS01000001.1"/>
</dbReference>
<evidence type="ECO:0000256" key="1">
    <source>
        <dbReference type="ARBA" id="ARBA00007689"/>
    </source>
</evidence>
<gene>
    <name evidence="4" type="ORF">C8E83_3767</name>
</gene>
<dbReference type="InterPro" id="IPR005545">
    <property type="entry name" value="YCII"/>
</dbReference>
<keyword evidence="5" id="KW-1185">Reference proteome</keyword>
<dbReference type="Pfam" id="PF03795">
    <property type="entry name" value="YCII"/>
    <property type="match status" value="1"/>
</dbReference>
<evidence type="ECO:0000259" key="3">
    <source>
        <dbReference type="Pfam" id="PF03795"/>
    </source>
</evidence>
<feature type="domain" description="YCII-related" evidence="3">
    <location>
        <begin position="1"/>
        <end position="109"/>
    </location>
</feature>
<evidence type="ECO:0000313" key="5">
    <source>
        <dbReference type="Proteomes" id="UP000280008"/>
    </source>
</evidence>